<evidence type="ECO:0000256" key="1">
    <source>
        <dbReference type="SAM" id="MobiDB-lite"/>
    </source>
</evidence>
<dbReference type="Gene3D" id="3.40.50.410">
    <property type="entry name" value="von Willebrand factor, type A domain"/>
    <property type="match status" value="1"/>
</dbReference>
<dbReference type="PROSITE" id="PS51257">
    <property type="entry name" value="PROKAR_LIPOPROTEIN"/>
    <property type="match status" value="1"/>
</dbReference>
<feature type="signal peptide" evidence="2">
    <location>
        <begin position="1"/>
        <end position="18"/>
    </location>
</feature>
<feature type="domain" description="VWFA" evidence="3">
    <location>
        <begin position="99"/>
        <end position="310"/>
    </location>
</feature>
<dbReference type="InterPro" id="IPR002035">
    <property type="entry name" value="VWF_A"/>
</dbReference>
<dbReference type="EMBL" id="CP012673">
    <property type="protein sequence ID" value="AUX41886.1"/>
    <property type="molecule type" value="Genomic_DNA"/>
</dbReference>
<dbReference type="AlphaFoldDB" id="A0A2L0ERG2"/>
<dbReference type="Pfam" id="PF00092">
    <property type="entry name" value="VWA"/>
    <property type="match status" value="1"/>
</dbReference>
<name>A0A2L0ERG2_SORCE</name>
<feature type="compositionally biased region" description="Low complexity" evidence="1">
    <location>
        <begin position="47"/>
        <end position="57"/>
    </location>
</feature>
<gene>
    <name evidence="4" type="ORF">SOCE26_033110</name>
</gene>
<reference evidence="4 5" key="1">
    <citation type="submission" date="2015-09" db="EMBL/GenBank/DDBJ databases">
        <title>Sorangium comparison.</title>
        <authorList>
            <person name="Zaburannyi N."/>
            <person name="Bunk B."/>
            <person name="Overmann J."/>
            <person name="Mueller R."/>
        </authorList>
    </citation>
    <scope>NUCLEOTIDE SEQUENCE [LARGE SCALE GENOMIC DNA]</scope>
    <source>
        <strain evidence="4 5">So ce26</strain>
    </source>
</reference>
<organism evidence="4 5">
    <name type="scientific">Sorangium cellulosum</name>
    <name type="common">Polyangium cellulosum</name>
    <dbReference type="NCBI Taxonomy" id="56"/>
    <lineage>
        <taxon>Bacteria</taxon>
        <taxon>Pseudomonadati</taxon>
        <taxon>Myxococcota</taxon>
        <taxon>Polyangia</taxon>
        <taxon>Polyangiales</taxon>
        <taxon>Polyangiaceae</taxon>
        <taxon>Sorangium</taxon>
    </lineage>
</organism>
<evidence type="ECO:0000313" key="4">
    <source>
        <dbReference type="EMBL" id="AUX41886.1"/>
    </source>
</evidence>
<accession>A0A2L0ERG2</accession>
<dbReference type="SUPFAM" id="SSF53300">
    <property type="entry name" value="vWA-like"/>
    <property type="match status" value="1"/>
</dbReference>
<sequence>MRLPRVALALLTTAAVGAACGGNAGNEPGGGGSGAGSGGVGAGGPSNSGPASSSSGDIFGGDGGDLNLGGNSPTGGDGGTGAGQACATQTATTELQPVYLAFAFDVSGSMGANNEPWHDRTLKWDPIVAATKQFFADPESEGLTASLTFFPSGRNTCSTRSYERPDVAMTPLPSEDFADAIDEITPETDDDWRMGTPTAFVVGGTFSFIEERRAENPGKYVIVLVTDGYPQLCNNENSINAVVARVETALESNVSTYVIGVANPDVEDAPDNVSNLHDIAAAGGTGDAFVIDTGDPDATAAAFNAAIDQIRGSAISCTLPIPAAPDGRTFDKQRVRVTYTSGTNPPTTLDYDQECEAESAWRYDNPQNPTQIVLCDSTCGKVQADPAASLGVDFTCEDVIQIPL</sequence>
<protein>
    <recommendedName>
        <fullName evidence="3">VWFA domain-containing protein</fullName>
    </recommendedName>
</protein>
<feature type="compositionally biased region" description="Gly residues" evidence="1">
    <location>
        <begin position="58"/>
        <end position="82"/>
    </location>
</feature>
<dbReference type="CDD" id="cd00198">
    <property type="entry name" value="vWFA"/>
    <property type="match status" value="1"/>
</dbReference>
<dbReference type="PROSITE" id="PS50234">
    <property type="entry name" value="VWFA"/>
    <property type="match status" value="1"/>
</dbReference>
<keyword evidence="2" id="KW-0732">Signal</keyword>
<dbReference type="OrthoDB" id="5504657at2"/>
<evidence type="ECO:0000313" key="5">
    <source>
        <dbReference type="Proteomes" id="UP000238348"/>
    </source>
</evidence>
<feature type="region of interest" description="Disordered" evidence="1">
    <location>
        <begin position="30"/>
        <end position="85"/>
    </location>
</feature>
<feature type="compositionally biased region" description="Gly residues" evidence="1">
    <location>
        <begin position="30"/>
        <end position="46"/>
    </location>
</feature>
<evidence type="ECO:0000259" key="3">
    <source>
        <dbReference type="PROSITE" id="PS50234"/>
    </source>
</evidence>
<proteinExistence type="predicted"/>
<evidence type="ECO:0000256" key="2">
    <source>
        <dbReference type="SAM" id="SignalP"/>
    </source>
</evidence>
<dbReference type="InterPro" id="IPR036465">
    <property type="entry name" value="vWFA_dom_sf"/>
</dbReference>
<dbReference type="Proteomes" id="UP000238348">
    <property type="component" value="Chromosome"/>
</dbReference>
<feature type="chain" id="PRO_5014837095" description="VWFA domain-containing protein" evidence="2">
    <location>
        <begin position="19"/>
        <end position="404"/>
    </location>
</feature>